<accession>A0A433QCB4</accession>
<organism evidence="2 3">
    <name type="scientific">Jimgerdemannia flammicorona</name>
    <dbReference type="NCBI Taxonomy" id="994334"/>
    <lineage>
        <taxon>Eukaryota</taxon>
        <taxon>Fungi</taxon>
        <taxon>Fungi incertae sedis</taxon>
        <taxon>Mucoromycota</taxon>
        <taxon>Mucoromycotina</taxon>
        <taxon>Endogonomycetes</taxon>
        <taxon>Endogonales</taxon>
        <taxon>Endogonaceae</taxon>
        <taxon>Jimgerdemannia</taxon>
    </lineage>
</organism>
<name>A0A433QCB4_9FUNG</name>
<sequence>MYARCENCGVSHFCGTRSAQAMSVLAAALVPQSATQTQKPHHTPCSTGKLLVRLLGGKFRPATDEVMHSQTTTQNQTNTTKPNTTQHNPHFSSYFRVHFWRTLQAAPPKASSKSYLLLFKPHLNAAGTISPLTAKPAIAEPVAADPRLLTPRLTRPCQPRRG</sequence>
<keyword evidence="3" id="KW-1185">Reference proteome</keyword>
<protein>
    <submittedName>
        <fullName evidence="2">Uncharacterized protein</fullName>
    </submittedName>
</protein>
<comment type="caution">
    <text evidence="2">The sequence shown here is derived from an EMBL/GenBank/DDBJ whole genome shotgun (WGS) entry which is preliminary data.</text>
</comment>
<gene>
    <name evidence="2" type="ORF">BC938DRAFT_483280</name>
</gene>
<dbReference type="EMBL" id="RBNJ01008436">
    <property type="protein sequence ID" value="RUS27413.1"/>
    <property type="molecule type" value="Genomic_DNA"/>
</dbReference>
<feature type="compositionally biased region" description="Low complexity" evidence="1">
    <location>
        <begin position="70"/>
        <end position="88"/>
    </location>
</feature>
<reference evidence="2 3" key="1">
    <citation type="journal article" date="2018" name="New Phytol.">
        <title>Phylogenomics of Endogonaceae and evolution of mycorrhizas within Mucoromycota.</title>
        <authorList>
            <person name="Chang Y."/>
            <person name="Desiro A."/>
            <person name="Na H."/>
            <person name="Sandor L."/>
            <person name="Lipzen A."/>
            <person name="Clum A."/>
            <person name="Barry K."/>
            <person name="Grigoriev I.V."/>
            <person name="Martin F.M."/>
            <person name="Stajich J.E."/>
            <person name="Smith M.E."/>
            <person name="Bonito G."/>
            <person name="Spatafora J.W."/>
        </authorList>
    </citation>
    <scope>NUCLEOTIDE SEQUENCE [LARGE SCALE GENOMIC DNA]</scope>
    <source>
        <strain evidence="2 3">AD002</strain>
    </source>
</reference>
<proteinExistence type="predicted"/>
<dbReference type="AlphaFoldDB" id="A0A433QCB4"/>
<dbReference type="Proteomes" id="UP000274822">
    <property type="component" value="Unassembled WGS sequence"/>
</dbReference>
<feature type="region of interest" description="Disordered" evidence="1">
    <location>
        <begin position="66"/>
        <end position="88"/>
    </location>
</feature>
<evidence type="ECO:0000313" key="3">
    <source>
        <dbReference type="Proteomes" id="UP000274822"/>
    </source>
</evidence>
<evidence type="ECO:0000313" key="2">
    <source>
        <dbReference type="EMBL" id="RUS27413.1"/>
    </source>
</evidence>
<evidence type="ECO:0000256" key="1">
    <source>
        <dbReference type="SAM" id="MobiDB-lite"/>
    </source>
</evidence>